<evidence type="ECO:0000313" key="2">
    <source>
        <dbReference type="Proteomes" id="UP001431783"/>
    </source>
</evidence>
<comment type="caution">
    <text evidence="1">The sequence shown here is derived from an EMBL/GenBank/DDBJ whole genome shotgun (WGS) entry which is preliminary data.</text>
</comment>
<organism evidence="1 2">
    <name type="scientific">Henosepilachna vigintioctopunctata</name>
    <dbReference type="NCBI Taxonomy" id="420089"/>
    <lineage>
        <taxon>Eukaryota</taxon>
        <taxon>Metazoa</taxon>
        <taxon>Ecdysozoa</taxon>
        <taxon>Arthropoda</taxon>
        <taxon>Hexapoda</taxon>
        <taxon>Insecta</taxon>
        <taxon>Pterygota</taxon>
        <taxon>Neoptera</taxon>
        <taxon>Endopterygota</taxon>
        <taxon>Coleoptera</taxon>
        <taxon>Polyphaga</taxon>
        <taxon>Cucujiformia</taxon>
        <taxon>Coccinelloidea</taxon>
        <taxon>Coccinellidae</taxon>
        <taxon>Epilachninae</taxon>
        <taxon>Epilachnini</taxon>
        <taxon>Henosepilachna</taxon>
    </lineage>
</organism>
<reference evidence="1 2" key="1">
    <citation type="submission" date="2023-03" db="EMBL/GenBank/DDBJ databases">
        <title>Genome insight into feeding habits of ladybird beetles.</title>
        <authorList>
            <person name="Li H.-S."/>
            <person name="Huang Y.-H."/>
            <person name="Pang H."/>
        </authorList>
    </citation>
    <scope>NUCLEOTIDE SEQUENCE [LARGE SCALE GENOMIC DNA]</scope>
    <source>
        <strain evidence="1">SYSU_2023b</strain>
        <tissue evidence="1">Whole body</tissue>
    </source>
</reference>
<sequence>MITRKCVTTESAATPRVPVAGSCPKKAEQRPTHCDSLAEVWGALSAGSLTTMDRSLNRDLPSTLHH</sequence>
<evidence type="ECO:0000313" key="1">
    <source>
        <dbReference type="EMBL" id="KAK9882491.1"/>
    </source>
</evidence>
<dbReference type="EMBL" id="JARQZJ010000077">
    <property type="protein sequence ID" value="KAK9882491.1"/>
    <property type="molecule type" value="Genomic_DNA"/>
</dbReference>
<name>A0AAW1UFV9_9CUCU</name>
<gene>
    <name evidence="1" type="ORF">WA026_021833</name>
</gene>
<dbReference type="Proteomes" id="UP001431783">
    <property type="component" value="Unassembled WGS sequence"/>
</dbReference>
<keyword evidence="2" id="KW-1185">Reference proteome</keyword>
<accession>A0AAW1UFV9</accession>
<dbReference type="AlphaFoldDB" id="A0AAW1UFV9"/>
<proteinExistence type="predicted"/>
<protein>
    <submittedName>
        <fullName evidence="1">Uncharacterized protein</fullName>
    </submittedName>
</protein>